<feature type="domain" description="NADH:flavin oxidoreductase/NADH oxidase N-terminal" evidence="10">
    <location>
        <begin position="41"/>
        <end position="406"/>
    </location>
</feature>
<keyword evidence="13" id="KW-1185">Reference proteome</keyword>
<dbReference type="Gene3D" id="3.50.50.60">
    <property type="entry name" value="FAD/NAD(P)-binding domain"/>
    <property type="match status" value="1"/>
</dbReference>
<dbReference type="SUPFAM" id="SSF51905">
    <property type="entry name" value="FAD/NAD(P)-binding domain"/>
    <property type="match status" value="1"/>
</dbReference>
<reference evidence="12 13" key="1">
    <citation type="submission" date="2016-11" db="EMBL/GenBank/DDBJ databases">
        <authorList>
            <person name="Jaros S."/>
            <person name="Januszkiewicz K."/>
            <person name="Wedrychowicz H."/>
        </authorList>
    </citation>
    <scope>NUCLEOTIDE SEQUENCE [LARGE SCALE GENOMIC DNA]</scope>
    <source>
        <strain evidence="12 13">DSM 21864</strain>
    </source>
</reference>
<feature type="domain" description="FAD/NAD(P)-binding" evidence="11">
    <location>
        <begin position="456"/>
        <end position="719"/>
    </location>
</feature>
<keyword evidence="9" id="KW-0411">Iron-sulfur</keyword>
<comment type="similarity">
    <text evidence="3">In the N-terminal section; belongs to the NADH:flavin oxidoreductase/NADH oxidase family.</text>
</comment>
<dbReference type="GO" id="GO:0046872">
    <property type="term" value="F:metal ion binding"/>
    <property type="evidence" value="ECO:0007669"/>
    <property type="project" value="UniProtKB-KW"/>
</dbReference>
<dbReference type="STRING" id="1121298.SAMN05444401_1476"/>
<evidence type="ECO:0000256" key="7">
    <source>
        <dbReference type="ARBA" id="ARBA00023002"/>
    </source>
</evidence>
<keyword evidence="8" id="KW-0408">Iron</keyword>
<dbReference type="Gene3D" id="3.20.20.70">
    <property type="entry name" value="Aldolase class I"/>
    <property type="match status" value="1"/>
</dbReference>
<evidence type="ECO:0000259" key="11">
    <source>
        <dbReference type="Pfam" id="PF07992"/>
    </source>
</evidence>
<keyword evidence="7" id="KW-0560">Oxidoreductase</keyword>
<dbReference type="EMBL" id="FQZO01000001">
    <property type="protein sequence ID" value="SHI72729.1"/>
    <property type="molecule type" value="Genomic_DNA"/>
</dbReference>
<dbReference type="PANTHER" id="PTHR42917:SF2">
    <property type="entry name" value="2,4-DIENOYL-COA REDUCTASE [(2E)-ENOYL-COA-PRODUCING]"/>
    <property type="match status" value="1"/>
</dbReference>
<comment type="cofactor">
    <cofactor evidence="2">
        <name>[4Fe-4S] cluster</name>
        <dbReference type="ChEBI" id="CHEBI:49883"/>
    </cofactor>
</comment>
<organism evidence="12 13">
    <name type="scientific">Clostridium amylolyticum</name>
    <dbReference type="NCBI Taxonomy" id="1121298"/>
    <lineage>
        <taxon>Bacteria</taxon>
        <taxon>Bacillati</taxon>
        <taxon>Bacillota</taxon>
        <taxon>Clostridia</taxon>
        <taxon>Eubacteriales</taxon>
        <taxon>Clostridiaceae</taxon>
        <taxon>Clostridium</taxon>
    </lineage>
</organism>
<dbReference type="OrthoDB" id="9772736at2"/>
<evidence type="ECO:0000256" key="3">
    <source>
        <dbReference type="ARBA" id="ARBA00011048"/>
    </source>
</evidence>
<gene>
    <name evidence="12" type="ORF">SAMN05444401_1476</name>
</gene>
<evidence type="ECO:0000259" key="10">
    <source>
        <dbReference type="Pfam" id="PF00724"/>
    </source>
</evidence>
<dbReference type="InterPro" id="IPR001155">
    <property type="entry name" value="OxRdtase_FMN_N"/>
</dbReference>
<dbReference type="PRINTS" id="PR00368">
    <property type="entry name" value="FADPNR"/>
</dbReference>
<dbReference type="SUPFAM" id="SSF51395">
    <property type="entry name" value="FMN-linked oxidoreductases"/>
    <property type="match status" value="1"/>
</dbReference>
<dbReference type="AlphaFoldDB" id="A0A1M6DI47"/>
<evidence type="ECO:0000256" key="1">
    <source>
        <dbReference type="ARBA" id="ARBA00001917"/>
    </source>
</evidence>
<dbReference type="InterPro" id="IPR013785">
    <property type="entry name" value="Aldolase_TIM"/>
</dbReference>
<dbReference type="PRINTS" id="PR00469">
    <property type="entry name" value="PNDRDTASEII"/>
</dbReference>
<dbReference type="InterPro" id="IPR036188">
    <property type="entry name" value="FAD/NAD-bd_sf"/>
</dbReference>
<dbReference type="InterPro" id="IPR023753">
    <property type="entry name" value="FAD/NAD-binding_dom"/>
</dbReference>
<evidence type="ECO:0000256" key="8">
    <source>
        <dbReference type="ARBA" id="ARBA00023004"/>
    </source>
</evidence>
<evidence type="ECO:0000256" key="4">
    <source>
        <dbReference type="ARBA" id="ARBA00022630"/>
    </source>
</evidence>
<keyword evidence="6" id="KW-0479">Metal-binding</keyword>
<evidence type="ECO:0000256" key="6">
    <source>
        <dbReference type="ARBA" id="ARBA00022723"/>
    </source>
</evidence>
<dbReference type="Pfam" id="PF07992">
    <property type="entry name" value="Pyr_redox_2"/>
    <property type="match status" value="1"/>
</dbReference>
<comment type="cofactor">
    <cofactor evidence="1">
        <name>FMN</name>
        <dbReference type="ChEBI" id="CHEBI:58210"/>
    </cofactor>
</comment>
<protein>
    <submittedName>
        <fullName evidence="12">2-enoate reductase</fullName>
    </submittedName>
</protein>
<dbReference type="GO" id="GO:0016491">
    <property type="term" value="F:oxidoreductase activity"/>
    <property type="evidence" value="ECO:0007669"/>
    <property type="project" value="UniProtKB-KW"/>
</dbReference>
<dbReference type="GO" id="GO:0051536">
    <property type="term" value="F:iron-sulfur cluster binding"/>
    <property type="evidence" value="ECO:0007669"/>
    <property type="project" value="UniProtKB-KW"/>
</dbReference>
<proteinExistence type="inferred from homology"/>
<name>A0A1M6DI47_9CLOT</name>
<evidence type="ECO:0000313" key="12">
    <source>
        <dbReference type="EMBL" id="SHI72729.1"/>
    </source>
</evidence>
<dbReference type="Proteomes" id="UP000184080">
    <property type="component" value="Unassembled WGS sequence"/>
</dbReference>
<keyword evidence="4" id="KW-0285">Flavoprotein</keyword>
<dbReference type="RefSeq" id="WP_073005037.1">
    <property type="nucleotide sequence ID" value="NZ_FQZO01000001.1"/>
</dbReference>
<keyword evidence="5" id="KW-0288">FMN</keyword>
<evidence type="ECO:0000256" key="2">
    <source>
        <dbReference type="ARBA" id="ARBA00001966"/>
    </source>
</evidence>
<dbReference type="Gene3D" id="3.40.50.720">
    <property type="entry name" value="NAD(P)-binding Rossmann-like Domain"/>
    <property type="match status" value="1"/>
</dbReference>
<dbReference type="PANTHER" id="PTHR42917">
    <property type="entry name" value="2,4-DIENOYL-COA REDUCTASE"/>
    <property type="match status" value="1"/>
</dbReference>
<evidence type="ECO:0000313" key="13">
    <source>
        <dbReference type="Proteomes" id="UP000184080"/>
    </source>
</evidence>
<evidence type="ECO:0000256" key="5">
    <source>
        <dbReference type="ARBA" id="ARBA00022643"/>
    </source>
</evidence>
<dbReference type="InterPro" id="IPR051793">
    <property type="entry name" value="NADH:flavin_oxidoreductase"/>
</dbReference>
<sequence length="754" mass="83551">MSTLKTDSLVQKLVDSYGDWFIEHPEDAREITGELYPFDNIFSPITINSVKVKNRLVMAPMGNLQMCEESGRPNNKMIEYFTERAKGGTGLLTTGLIPISHGVDPTVTEPGKLSYFPRIDRTRTNLVGWRDLATSVHAYDSKIFIQLTPGLGRVGAPMCLINDKKLPVSASWNKNFYIPAIPCVRLSDRKLNTIIKNGAQAALDAKCQGIDGVYLHGHEGYLLEQMTNPAFNRRKMGKYSDPYRFGVDLVKGIREKVGPHYPIMYRIDLSLALNETYKDIEKMPTLRKFINGRTIDDTLKFMEALVKAGVDCFDVDLGCYDNWWLPHPPAGMPAGCFKLISKAAKDYFNKNNIKTNKGQDVVIVAVGKLGYPDLAEEVIRDGMADMVMLGRPLLADAYWPNKLYNNKIEDIRPCIGCQEGCVNEFVEGGHIQCAVNPRCGFEDKYSKDLKVEKPKTIAVIGAGPAGCVFAINAAKKGHKVTLFEATDKIGGKLISGGAPMVKFDIKNYVSYLNSQLNKAEKEYGLIKKFNTRVNIESIKDQFDAVVFANGARDIVPPFEGLKNTPYAMATDALIDSSILDGKEKIVIIGGGVVGVETAYKLAYENNKKVDVLEMADNFMDGACTANRGHLLNYLRLNDKVNLYNGCRVEKFVDGKVIAAQKTSKHLPDSYISWTPLLPKNTENPLAKSSGTETKQVAIDADFVLLALGFKSENDLYYKALKNHVAQEIYCIGDSFKPAKVIDAVRSAYALAVEI</sequence>
<dbReference type="GO" id="GO:0010181">
    <property type="term" value="F:FMN binding"/>
    <property type="evidence" value="ECO:0007669"/>
    <property type="project" value="InterPro"/>
</dbReference>
<dbReference type="Pfam" id="PF00724">
    <property type="entry name" value="Oxidored_FMN"/>
    <property type="match status" value="1"/>
</dbReference>
<evidence type="ECO:0000256" key="9">
    <source>
        <dbReference type="ARBA" id="ARBA00023014"/>
    </source>
</evidence>
<accession>A0A1M6DI47</accession>